<gene>
    <name evidence="2" type="ORF">HYPSUDRAFT_216288</name>
</gene>
<name>A0A0D2PNU8_HYPSF</name>
<dbReference type="Proteomes" id="UP000054270">
    <property type="component" value="Unassembled WGS sequence"/>
</dbReference>
<keyword evidence="3" id="KW-1185">Reference proteome</keyword>
<dbReference type="OMA" id="IPTHSMY"/>
<dbReference type="Gene3D" id="1.20.1280.140">
    <property type="match status" value="1"/>
</dbReference>
<dbReference type="EMBL" id="KN817557">
    <property type="protein sequence ID" value="KJA21565.1"/>
    <property type="molecule type" value="Genomic_DNA"/>
</dbReference>
<dbReference type="AlphaFoldDB" id="A0A0D2PNU8"/>
<proteinExistence type="predicted"/>
<protein>
    <submittedName>
        <fullName evidence="2">Uncharacterized protein</fullName>
    </submittedName>
</protein>
<organism evidence="2 3">
    <name type="scientific">Hypholoma sublateritium (strain FD-334 SS-4)</name>
    <dbReference type="NCBI Taxonomy" id="945553"/>
    <lineage>
        <taxon>Eukaryota</taxon>
        <taxon>Fungi</taxon>
        <taxon>Dikarya</taxon>
        <taxon>Basidiomycota</taxon>
        <taxon>Agaricomycotina</taxon>
        <taxon>Agaricomycetes</taxon>
        <taxon>Agaricomycetidae</taxon>
        <taxon>Agaricales</taxon>
        <taxon>Agaricineae</taxon>
        <taxon>Strophariaceae</taxon>
        <taxon>Hypholoma</taxon>
    </lineage>
</organism>
<evidence type="ECO:0000313" key="2">
    <source>
        <dbReference type="EMBL" id="KJA21565.1"/>
    </source>
</evidence>
<accession>A0A0D2PNU8</accession>
<evidence type="ECO:0000256" key="1">
    <source>
        <dbReference type="SAM" id="SignalP"/>
    </source>
</evidence>
<feature type="signal peptide" evidence="1">
    <location>
        <begin position="1"/>
        <end position="20"/>
    </location>
</feature>
<reference evidence="3" key="1">
    <citation type="submission" date="2014-04" db="EMBL/GenBank/DDBJ databases">
        <title>Evolutionary Origins and Diversification of the Mycorrhizal Mutualists.</title>
        <authorList>
            <consortium name="DOE Joint Genome Institute"/>
            <consortium name="Mycorrhizal Genomics Consortium"/>
            <person name="Kohler A."/>
            <person name="Kuo A."/>
            <person name="Nagy L.G."/>
            <person name="Floudas D."/>
            <person name="Copeland A."/>
            <person name="Barry K.W."/>
            <person name="Cichocki N."/>
            <person name="Veneault-Fourrey C."/>
            <person name="LaButti K."/>
            <person name="Lindquist E.A."/>
            <person name="Lipzen A."/>
            <person name="Lundell T."/>
            <person name="Morin E."/>
            <person name="Murat C."/>
            <person name="Riley R."/>
            <person name="Ohm R."/>
            <person name="Sun H."/>
            <person name="Tunlid A."/>
            <person name="Henrissat B."/>
            <person name="Grigoriev I.V."/>
            <person name="Hibbett D.S."/>
            <person name="Martin F."/>
        </authorList>
    </citation>
    <scope>NUCLEOTIDE SEQUENCE [LARGE SCALE GENOMIC DNA]</scope>
    <source>
        <strain evidence="3">FD-334 SS-4</strain>
    </source>
</reference>
<evidence type="ECO:0000313" key="3">
    <source>
        <dbReference type="Proteomes" id="UP000054270"/>
    </source>
</evidence>
<sequence length="180" mass="18577">MVSIKYSFVFLLSTASVVLATLAQIELQLGFVSSNSTNLDNLLNAFPTTGASVAEALAIHSAAVSFSASLSTMATITTENGPLLSQSVDASTLIFDDVLMCGNNLQNALFEIVVKKPSFTALPIGGLPALVLNDLDNLNASSIAFADSFIAVAPESLLPNATALKATVLSEFATAIAAYS</sequence>
<keyword evidence="1" id="KW-0732">Signal</keyword>
<feature type="chain" id="PRO_5002249047" evidence="1">
    <location>
        <begin position="21"/>
        <end position="180"/>
    </location>
</feature>
<dbReference type="OrthoDB" id="3485059at2759"/>